<feature type="compositionally biased region" description="Polar residues" evidence="10">
    <location>
        <begin position="1123"/>
        <end position="1135"/>
    </location>
</feature>
<evidence type="ECO:0000256" key="2">
    <source>
        <dbReference type="ARBA" id="ARBA00004127"/>
    </source>
</evidence>
<feature type="transmembrane region" description="Helical" evidence="11">
    <location>
        <begin position="143"/>
        <end position="162"/>
    </location>
</feature>
<feature type="region of interest" description="Disordered" evidence="10">
    <location>
        <begin position="613"/>
        <end position="641"/>
    </location>
</feature>
<evidence type="ECO:0000256" key="4">
    <source>
        <dbReference type="ARBA" id="ARBA00010780"/>
    </source>
</evidence>
<comment type="function">
    <text evidence="1">Involved in cell fusion during mating by stabilizing the plasma membrane fusion event.</text>
</comment>
<evidence type="ECO:0000256" key="5">
    <source>
        <dbReference type="ARBA" id="ARBA00022692"/>
    </source>
</evidence>
<comment type="subcellular location">
    <subcellularLocation>
        <location evidence="3">Cell envelope</location>
    </subcellularLocation>
    <subcellularLocation>
        <location evidence="2">Endomembrane system</location>
        <topology evidence="2">Multi-pass membrane protein</topology>
    </subcellularLocation>
</comment>
<comment type="similarity">
    <text evidence="4">Belongs to the PRM1 family.</text>
</comment>
<feature type="region of interest" description="Disordered" evidence="10">
    <location>
        <begin position="744"/>
        <end position="780"/>
    </location>
</feature>
<evidence type="ECO:0000313" key="12">
    <source>
        <dbReference type="EMBL" id="KAB8346064.1"/>
    </source>
</evidence>
<dbReference type="GO" id="GO:0043332">
    <property type="term" value="C:mating projection tip"/>
    <property type="evidence" value="ECO:0007669"/>
    <property type="project" value="InterPro"/>
</dbReference>
<dbReference type="InterPro" id="IPR026777">
    <property type="entry name" value="PRM1"/>
</dbReference>
<reference evidence="12 13" key="1">
    <citation type="submission" date="2019-06" db="EMBL/GenBank/DDBJ databases">
        <title>A chromosomal-level reference genome of Carpinus fangiana (Coryloideae, Betulaceae).</title>
        <authorList>
            <person name="Yang X."/>
            <person name="Wang Z."/>
            <person name="Zhang L."/>
            <person name="Hao G."/>
            <person name="Liu J."/>
            <person name="Yang Y."/>
        </authorList>
    </citation>
    <scope>NUCLEOTIDE SEQUENCE [LARGE SCALE GENOMIC DNA]</scope>
    <source>
        <strain evidence="12">Cfa_2016G</strain>
        <tissue evidence="12">Leaf</tissue>
    </source>
</reference>
<organism evidence="12 13">
    <name type="scientific">Carpinus fangiana</name>
    <dbReference type="NCBI Taxonomy" id="176857"/>
    <lineage>
        <taxon>Eukaryota</taxon>
        <taxon>Viridiplantae</taxon>
        <taxon>Streptophyta</taxon>
        <taxon>Embryophyta</taxon>
        <taxon>Tracheophyta</taxon>
        <taxon>Spermatophyta</taxon>
        <taxon>Magnoliopsida</taxon>
        <taxon>eudicotyledons</taxon>
        <taxon>Gunneridae</taxon>
        <taxon>Pentapetalae</taxon>
        <taxon>rosids</taxon>
        <taxon>fabids</taxon>
        <taxon>Fagales</taxon>
        <taxon>Betulaceae</taxon>
        <taxon>Carpinus</taxon>
    </lineage>
</organism>
<evidence type="ECO:0000256" key="8">
    <source>
        <dbReference type="ARBA" id="ARBA00023136"/>
    </source>
</evidence>
<feature type="transmembrane region" description="Helical" evidence="11">
    <location>
        <begin position="45"/>
        <end position="64"/>
    </location>
</feature>
<evidence type="ECO:0000256" key="3">
    <source>
        <dbReference type="ARBA" id="ARBA00004196"/>
    </source>
</evidence>
<feature type="transmembrane region" description="Helical" evidence="11">
    <location>
        <begin position="317"/>
        <end position="335"/>
    </location>
</feature>
<keyword evidence="13" id="KW-1185">Reference proteome</keyword>
<feature type="compositionally biased region" description="Low complexity" evidence="10">
    <location>
        <begin position="956"/>
        <end position="967"/>
    </location>
</feature>
<evidence type="ECO:0000313" key="13">
    <source>
        <dbReference type="Proteomes" id="UP000327013"/>
    </source>
</evidence>
<proteinExistence type="inferred from homology"/>
<feature type="transmembrane region" description="Helical" evidence="11">
    <location>
        <begin position="393"/>
        <end position="417"/>
    </location>
</feature>
<keyword evidence="8 11" id="KW-0472">Membrane</keyword>
<feature type="region of interest" description="Disordered" evidence="10">
    <location>
        <begin position="687"/>
        <end position="731"/>
    </location>
</feature>
<dbReference type="InterPro" id="IPR029005">
    <property type="entry name" value="LIM-bd/SEUSS"/>
</dbReference>
<keyword evidence="9" id="KW-0325">Glycoprotein</keyword>
<evidence type="ECO:0000256" key="11">
    <source>
        <dbReference type="SAM" id="Phobius"/>
    </source>
</evidence>
<feature type="transmembrane region" description="Helical" evidence="11">
    <location>
        <begin position="113"/>
        <end position="136"/>
    </location>
</feature>
<dbReference type="PANTHER" id="PTHR31030:SF1">
    <property type="entry name" value="PLASMA MEMBRANE FUSION PROTEIN PRM1"/>
    <property type="match status" value="1"/>
</dbReference>
<dbReference type="GO" id="GO:0012505">
    <property type="term" value="C:endomembrane system"/>
    <property type="evidence" value="ECO:0007669"/>
    <property type="project" value="UniProtKB-SubCell"/>
</dbReference>
<feature type="region of interest" description="Disordered" evidence="10">
    <location>
        <begin position="1119"/>
        <end position="1143"/>
    </location>
</feature>
<feature type="compositionally biased region" description="Low complexity" evidence="10">
    <location>
        <begin position="745"/>
        <end position="780"/>
    </location>
</feature>
<gene>
    <name evidence="12" type="ORF">FH972_023116</name>
</gene>
<comment type="caution">
    <text evidence="12">The sequence shown here is derived from an EMBL/GenBank/DDBJ whole genome shotgun (WGS) entry which is preliminary data.</text>
</comment>
<feature type="region of interest" description="Disordered" evidence="10">
    <location>
        <begin position="917"/>
        <end position="967"/>
    </location>
</feature>
<dbReference type="Pfam" id="PF01803">
    <property type="entry name" value="LIM_bind"/>
    <property type="match status" value="1"/>
</dbReference>
<feature type="compositionally biased region" description="Low complexity" evidence="10">
    <location>
        <begin position="1296"/>
        <end position="1317"/>
    </location>
</feature>
<dbReference type="Proteomes" id="UP000327013">
    <property type="component" value="Unassembled WGS sequence"/>
</dbReference>
<keyword evidence="7 11" id="KW-1133">Transmembrane helix</keyword>
<evidence type="ECO:0000256" key="9">
    <source>
        <dbReference type="ARBA" id="ARBA00023180"/>
    </source>
</evidence>
<dbReference type="PANTHER" id="PTHR31030">
    <property type="entry name" value="PLASMA MEMBRANE FUSION PROTEIN PRM1"/>
    <property type="match status" value="1"/>
</dbReference>
<evidence type="ECO:0000256" key="10">
    <source>
        <dbReference type="SAM" id="MobiDB-lite"/>
    </source>
</evidence>
<evidence type="ECO:0000256" key="7">
    <source>
        <dbReference type="ARBA" id="ARBA00022989"/>
    </source>
</evidence>
<evidence type="ECO:0000256" key="6">
    <source>
        <dbReference type="ARBA" id="ARBA00022971"/>
    </source>
</evidence>
<name>A0A5N6KUJ7_9ROSI</name>
<accession>A0A5N6KUJ7</accession>
<keyword evidence="5 11" id="KW-0812">Transmembrane</keyword>
<protein>
    <submittedName>
        <fullName evidence="12">Uncharacterized protein</fullName>
    </submittedName>
</protein>
<feature type="region of interest" description="Disordered" evidence="10">
    <location>
        <begin position="1256"/>
        <end position="1357"/>
    </location>
</feature>
<feature type="compositionally biased region" description="Basic residues" evidence="10">
    <location>
        <begin position="1348"/>
        <end position="1357"/>
    </location>
</feature>
<feature type="compositionally biased region" description="Low complexity" evidence="10">
    <location>
        <begin position="917"/>
        <end position="949"/>
    </location>
</feature>
<feature type="compositionally biased region" description="Basic and acidic residues" evidence="10">
    <location>
        <begin position="613"/>
        <end position="624"/>
    </location>
</feature>
<dbReference type="OrthoDB" id="1939141at2759"/>
<dbReference type="EMBL" id="VIBQ01000013">
    <property type="protein sequence ID" value="KAB8346064.1"/>
    <property type="molecule type" value="Genomic_DNA"/>
</dbReference>
<feature type="compositionally biased region" description="Low complexity" evidence="10">
    <location>
        <begin position="1257"/>
        <end position="1268"/>
    </location>
</feature>
<evidence type="ECO:0000256" key="1">
    <source>
        <dbReference type="ARBA" id="ARBA00002512"/>
    </source>
</evidence>
<sequence>MLRNAATNTKQRFAQALEAVQKAPTEDPKITPYVAYRGHLSQVWINRWTVLLLLVLARLLLATVDLNDGIGSAQREALSACTGVESAASAMASMPHYMAQGTNDLVAKGVENAINGLMSMILLSVTVVEELIVFIINMLTSTYVCLITLAIRGSLHVAIGLIEDVTGFLNKTLGTIGDDINNGINNFEGELNKFIGGLNDVGSFFGGSGSTVPTLDVHDSISALQNVHLPSDLNDSLDKLNASIPTFDQVQNFTNNAIRFPFEEIKKLINESLPTYTANRSMFPVPAKEQMRFCSDNNGITSFFSELIHIKNMAQKIGIAVLVVLAVAIMLPMGWREARRYRMQQQRAQLISTHATNNMDVIYIASRPYTAAAGLAAAGPVATDRRRALVRWVIAYCTTPAALFVLSLGAAGLFSALCQYILLRSLQKEVPALTHEVGQFAGKVVDTLTDASATWANGTNTAILDTNARINHDLFGWVNTSTSAVNDTLNVFVDQMTTALNETFGGTVLYDPITEVLNCLIGLKIASFQKGLTWVSDHAHIDFPLLANDTFSLGAAASLTNSTSDDSFLADPNSGTSDKITAAVNRLIDRMARQWCRSNAGCWPGWTGWRGAQRERGRKERGAGDEPGADGIAGAEEERASDSIECWRRNEDHICGLRALIISIFRACCAAVSQEFALPKTLLSASSARRPSQSPHPQPVLFRPPRSTSSPEQQPKRWPIAPGDSNYINTSSTPLRATAMMSFHPQQGMQPPGMAPGQPGMVPQPGHPMAHPGPQMHPGMHPMAGGPHISQGGAMMPGMHPNAGPNGHAISHLHPQAQMFQNPAMNPQFQPNQQMMMAQQQSLRQRQAMMQAQTQAHNGQMPMNMPGNMNPQAFQAIQQGQIRSLNLPQHLQAQYTQQPISEAQLNQQRMINMNQQRIHAQQHPPGSQGQPGTPLQAPQMRPQQSMQSMHDGSQGGQTPQQSQPPQVSQTAVSRLLMFCEKLSSFDSTLPMDAGEWQEFVDEWFSPDATFCKHLFNDETSEGKFWELPQAALGRYFWMQARHGVSKMQVCIASASQRELPIGNVVESPNLTVTYCFHNGVRLVSTGELRAIMNQQGNRFAWLEFHFNKNEEFIPSELIRRRLQPSSPHQTKSPKMTKTPAKQKKAQLEIKIATITEAELPRAPTGGSGALPEIQRFLELAEVMNHMPAIFQFAQSNPELGPYEAMERCVEASMAAAQANQQMQMNPANGVMQQFSQMQGGMRTPGLSNQGFNFASPQNQNMQLGNNMNSPMMRPGQSPAMHGSGAMAAPGSQSMVAQPSQQGSTSATASSNASPNVSNKKRRASAVKVEGDEVNGAGKNNPKATPKIGGKRQKNAGS</sequence>
<keyword evidence="6" id="KW-0184">Conjugation</keyword>